<feature type="signal peptide" evidence="1">
    <location>
        <begin position="1"/>
        <end position="23"/>
    </location>
</feature>
<protein>
    <submittedName>
        <fullName evidence="2">Uncharacterized protein</fullName>
    </submittedName>
</protein>
<sequence length="88" mass="9465" precursor="true">MLPSPSCQYSFVFVLGCASLSLAAEGAYLPQDANTWVKRSPLPSAPPSPGLSYETSLGYDPVVRISPNRVPPEVAKVLLDGQRITELF</sequence>
<proteinExistence type="predicted"/>
<evidence type="ECO:0000313" key="2">
    <source>
        <dbReference type="EMBL" id="QDU29027.1"/>
    </source>
</evidence>
<evidence type="ECO:0000256" key="1">
    <source>
        <dbReference type="SAM" id="SignalP"/>
    </source>
</evidence>
<dbReference type="KEGG" id="aagg:ETAA8_41340"/>
<reference evidence="2 3" key="1">
    <citation type="submission" date="2019-02" db="EMBL/GenBank/DDBJ databases">
        <title>Deep-cultivation of Planctomycetes and their phenomic and genomic characterization uncovers novel biology.</title>
        <authorList>
            <person name="Wiegand S."/>
            <person name="Jogler M."/>
            <person name="Boedeker C."/>
            <person name="Pinto D."/>
            <person name="Vollmers J."/>
            <person name="Rivas-Marin E."/>
            <person name="Kohn T."/>
            <person name="Peeters S.H."/>
            <person name="Heuer A."/>
            <person name="Rast P."/>
            <person name="Oberbeckmann S."/>
            <person name="Bunk B."/>
            <person name="Jeske O."/>
            <person name="Meyerdierks A."/>
            <person name="Storesund J.E."/>
            <person name="Kallscheuer N."/>
            <person name="Luecker S."/>
            <person name="Lage O.M."/>
            <person name="Pohl T."/>
            <person name="Merkel B.J."/>
            <person name="Hornburger P."/>
            <person name="Mueller R.-W."/>
            <person name="Bruemmer F."/>
            <person name="Labrenz M."/>
            <person name="Spormann A.M."/>
            <person name="Op den Camp H."/>
            <person name="Overmann J."/>
            <person name="Amann R."/>
            <person name="Jetten M.S.M."/>
            <person name="Mascher T."/>
            <person name="Medema M.H."/>
            <person name="Devos D.P."/>
            <person name="Kaster A.-K."/>
            <person name="Ovreas L."/>
            <person name="Rohde M."/>
            <person name="Galperin M.Y."/>
            <person name="Jogler C."/>
        </authorList>
    </citation>
    <scope>NUCLEOTIDE SEQUENCE [LARGE SCALE GENOMIC DNA]</scope>
    <source>
        <strain evidence="2 3">ETA_A8</strain>
    </source>
</reference>
<evidence type="ECO:0000313" key="3">
    <source>
        <dbReference type="Proteomes" id="UP000315017"/>
    </source>
</evidence>
<organism evidence="2 3">
    <name type="scientific">Anatilimnocola aggregata</name>
    <dbReference type="NCBI Taxonomy" id="2528021"/>
    <lineage>
        <taxon>Bacteria</taxon>
        <taxon>Pseudomonadati</taxon>
        <taxon>Planctomycetota</taxon>
        <taxon>Planctomycetia</taxon>
        <taxon>Pirellulales</taxon>
        <taxon>Pirellulaceae</taxon>
        <taxon>Anatilimnocola</taxon>
    </lineage>
</organism>
<name>A0A517YFL7_9BACT</name>
<keyword evidence="1" id="KW-0732">Signal</keyword>
<dbReference type="Proteomes" id="UP000315017">
    <property type="component" value="Chromosome"/>
</dbReference>
<dbReference type="EMBL" id="CP036274">
    <property type="protein sequence ID" value="QDU29027.1"/>
    <property type="molecule type" value="Genomic_DNA"/>
</dbReference>
<feature type="chain" id="PRO_5022072075" evidence="1">
    <location>
        <begin position="24"/>
        <end position="88"/>
    </location>
</feature>
<dbReference type="AlphaFoldDB" id="A0A517YFL7"/>
<gene>
    <name evidence="2" type="ORF">ETAA8_41340</name>
</gene>
<accession>A0A517YFL7</accession>
<keyword evidence="3" id="KW-1185">Reference proteome</keyword>
<dbReference type="RefSeq" id="WP_145092257.1">
    <property type="nucleotide sequence ID" value="NZ_CP036274.1"/>
</dbReference>